<dbReference type="MetOSite" id="A0A087WTP2"/>
<dbReference type="MassIVE" id="A0A087WTP2"/>
<dbReference type="Ensembl" id="ENST00000474345.5">
    <property type="protein sequence ID" value="ENSP00000478032.1"/>
    <property type="gene ID" value="ENSG00000160752.15"/>
</dbReference>
<reference evidence="9" key="8">
    <citation type="journal article" date="2014" name="J. Proteomics">
        <title>An enzyme assisted RP-RPLC approach for in-depth analysis of human liver phosphoproteome.</title>
        <authorList>
            <person name="Bian Y."/>
            <person name="Song C."/>
            <person name="Cheng K."/>
            <person name="Dong M."/>
            <person name="Wang F."/>
            <person name="Huang J."/>
            <person name="Sun D."/>
            <person name="Wang L."/>
            <person name="Ye M."/>
            <person name="Zou H."/>
        </authorList>
    </citation>
    <scope>IDENTIFICATION BY MASS SPECTROMETRY [LARGE SCALE ANALYSIS]</scope>
</reference>
<protein>
    <submittedName>
        <fullName evidence="1">Farnesyl diphosphate synthase</fullName>
    </submittedName>
</protein>
<dbReference type="ExpressionAtlas" id="A0A087WTP2">
    <property type="expression patterns" value="baseline and differential"/>
</dbReference>
<reference evidence="1 2" key="2">
    <citation type="journal article" date="2004" name="Nature">
        <title>Finishing the euchromatic sequence of the human genome.</title>
        <authorList>
            <consortium name="International Human Genome Sequencing Consortium"/>
        </authorList>
    </citation>
    <scope>NUCLEOTIDE SEQUENCE [LARGE SCALE GENOMIC DNA]</scope>
</reference>
<dbReference type="VEuPathDB" id="HostDB:ENSG00000160752"/>
<dbReference type="PANTHER" id="PTHR12138">
    <property type="entry name" value="PRIMATE-EXPANDED PROTEIN FAMILY"/>
    <property type="match status" value="1"/>
</dbReference>
<dbReference type="AlphaFoldDB" id="A0A087WTP2"/>
<sequence>MNGDQNSDVYAQEKQDFVQHFSQIVRVLTEDEMGHPEIGDAIARLKESLALSPGLECDGVISACCNLHLLGSSDSPASAF</sequence>
<dbReference type="GeneTree" id="ENSGT00900000141074"/>
<reference evidence="7" key="6">
    <citation type="journal article" date="2012" name="Mol. Cell. Proteomics">
        <title>Comparative large-scale characterisation of plant vs. mammal proteins reveals similar and idiosyncratic N-alpha acetylation features.</title>
        <authorList>
            <person name="Bienvenut W.V."/>
            <person name="Sumpton D."/>
            <person name="Martinez A."/>
            <person name="Lilla S."/>
            <person name="Espagne C."/>
            <person name="Meinnel T."/>
            <person name="Giglione C."/>
        </authorList>
    </citation>
    <scope>IDENTIFICATION BY MASS SPECTROMETRY [LARGE SCALE ANALYSIS]</scope>
</reference>
<dbReference type="Proteomes" id="UP000005640">
    <property type="component" value="Chromosome 1"/>
</dbReference>
<dbReference type="PANTHER" id="PTHR12138:SF162">
    <property type="entry name" value="CHROMOSOME UNDETERMINED SCAFFOLD_275, WHOLE GENOME SHOTGUN SEQUENCE"/>
    <property type="match status" value="1"/>
</dbReference>
<organism evidence="1 2">
    <name type="scientific">Homo sapiens</name>
    <name type="common">Human</name>
    <dbReference type="NCBI Taxonomy" id="9606"/>
    <lineage>
        <taxon>Eukaryota</taxon>
        <taxon>Metazoa</taxon>
        <taxon>Chordata</taxon>
        <taxon>Craniata</taxon>
        <taxon>Vertebrata</taxon>
        <taxon>Euteleostomi</taxon>
        <taxon>Mammalia</taxon>
        <taxon>Eutheria</taxon>
        <taxon>Euarchontoglires</taxon>
        <taxon>Primates</taxon>
        <taxon>Haplorrhini</taxon>
        <taxon>Catarrhini</taxon>
        <taxon>Hominidae</taxon>
        <taxon>Homo</taxon>
    </lineage>
</organism>
<evidence type="ECO:0007829" key="10">
    <source>
        <dbReference type="PubMed" id="25944712"/>
    </source>
</evidence>
<dbReference type="OrthoDB" id="10257492at2759"/>
<reference evidence="1" key="10">
    <citation type="submission" date="2025-08" db="UniProtKB">
        <authorList>
            <consortium name="Ensembl"/>
        </authorList>
    </citation>
    <scope>IDENTIFICATION</scope>
</reference>
<evidence type="ECO:0007829" key="3">
    <source>
        <dbReference type="PeptideAtlas" id="A0A087WTP2"/>
    </source>
</evidence>
<dbReference type="EMBL" id="AL139410">
    <property type="status" value="NOT_ANNOTATED_CDS"/>
    <property type="molecule type" value="Genomic_DNA"/>
</dbReference>
<dbReference type="UCSC" id="uc057lpj.1">
    <property type="organism name" value="human"/>
</dbReference>
<dbReference type="HGNC" id="HGNC:3631">
    <property type="gene designation" value="FDPS"/>
</dbReference>
<proteinExistence type="evidence at protein level"/>
<dbReference type="EMBL" id="AL713999">
    <property type="status" value="NOT_ANNOTATED_CDS"/>
    <property type="molecule type" value="Genomic_DNA"/>
</dbReference>
<reference evidence="1 2" key="1">
    <citation type="journal article" date="2001" name="Nature">
        <title>Initial sequencing and analysis of the human genome.</title>
        <authorList>
            <consortium name="International Human Genome Sequencing Consortium"/>
            <person name="Lander E.S."/>
            <person name="Linton L.M."/>
            <person name="Birren B."/>
            <person name="Nusbaum C."/>
            <person name="Zody M.C."/>
            <person name="Baldwin J."/>
            <person name="Devon K."/>
            <person name="Dewar K."/>
            <person name="Doyle M."/>
            <person name="FitzHugh W."/>
            <person name="Funke R."/>
            <person name="Gage D."/>
            <person name="Harris K."/>
            <person name="Heaford A."/>
            <person name="Howland J."/>
            <person name="Kann L."/>
            <person name="Lehoczky J."/>
            <person name="LeVine R."/>
            <person name="McEwan P."/>
            <person name="McKernan K."/>
            <person name="Meldrim J."/>
            <person name="Mesirov J.P."/>
            <person name="Miranda C."/>
            <person name="Morris W."/>
            <person name="Naylor J."/>
            <person name="Raymond C."/>
            <person name="Rosetti M."/>
            <person name="Santos R."/>
            <person name="Sheridan A."/>
            <person name="Sougnez C."/>
            <person name="Stange-Thomann N."/>
            <person name="Stojanovic N."/>
            <person name="Subramanian A."/>
            <person name="Wyman D."/>
            <person name="Rogers J."/>
            <person name="Sulston J."/>
            <person name="Ainscough R."/>
            <person name="Beck S."/>
            <person name="Bentley D."/>
            <person name="Burton J."/>
            <person name="Clee C."/>
            <person name="Carter N."/>
            <person name="Coulson A."/>
            <person name="Deadman R."/>
            <person name="Deloukas P."/>
            <person name="Dunham A."/>
            <person name="Dunham I."/>
            <person name="Durbin R."/>
            <person name="French L."/>
            <person name="Grafham D."/>
            <person name="Gregory S."/>
            <person name="Hubbard T."/>
            <person name="Humphray S."/>
            <person name="Hunt A."/>
            <person name="Jones M."/>
            <person name="Lloyd C."/>
            <person name="McMurray A."/>
            <person name="Matthews L."/>
            <person name="Mercer S."/>
            <person name="Milne S."/>
            <person name="Mullikin J.C."/>
            <person name="Mungall A."/>
            <person name="Plumb R."/>
            <person name="Ross M."/>
            <person name="Shownkeen R."/>
            <person name="Sims S."/>
            <person name="Waterston R.H."/>
            <person name="Wilson R.K."/>
            <person name="Hillier L.W."/>
            <person name="McPherson J.D."/>
            <person name="Marra M.A."/>
            <person name="Mardis E.R."/>
            <person name="Fulton L.A."/>
            <person name="Chinwalla A.T."/>
            <person name="Pepin K.H."/>
            <person name="Gish W.R."/>
            <person name="Chissoe S.L."/>
            <person name="Wendl M.C."/>
            <person name="Delehaunty K.D."/>
            <person name="Miner T.L."/>
            <person name="Delehaunty A."/>
            <person name="Kramer J.B."/>
            <person name="Cook L.L."/>
            <person name="Fulton R.S."/>
            <person name="Johnson D.L."/>
            <person name="Minx P.J."/>
            <person name="Clifton S.W."/>
            <person name="Hawkins T."/>
            <person name="Branscomb E."/>
            <person name="Predki P."/>
            <person name="Richardson P."/>
            <person name="Wenning S."/>
            <person name="Slezak T."/>
            <person name="Doggett N."/>
            <person name="Cheng J.F."/>
            <person name="Olsen A."/>
            <person name="Lucas S."/>
            <person name="Elkin C."/>
            <person name="Uberbacher E."/>
            <person name="Frazier M."/>
            <person name="Gibbs R.A."/>
            <person name="Muzny D.M."/>
            <person name="Scherer S.E."/>
            <person name="Bouck J.B."/>
            <person name="Sodergren E.J."/>
            <person name="Worley K.C."/>
            <person name="Rives C.M."/>
            <person name="Gorrell J.H."/>
            <person name="Metzker M.L."/>
            <person name="Naylor S.L."/>
            <person name="Kucherlapati R.S."/>
            <person name="Nelson D.L."/>
            <person name="Weinstock G.M."/>
            <person name="Sakaki Y."/>
            <person name="Fujiyama A."/>
            <person name="Hattori M."/>
            <person name="Yada T."/>
            <person name="Toyoda A."/>
            <person name="Itoh T."/>
            <person name="Kawagoe C."/>
            <person name="Watanabe H."/>
            <person name="Totoki Y."/>
            <person name="Taylor T."/>
            <person name="Weissenbach J."/>
            <person name="Heilig R."/>
            <person name="Saurin W."/>
            <person name="Artiguenave F."/>
            <person name="Brottier P."/>
            <person name="Bruls T."/>
            <person name="Pelletier E."/>
            <person name="Robert C."/>
            <person name="Wincker P."/>
            <person name="Smith D.R."/>
            <person name="Doucette-Stamm L."/>
            <person name="Rubenfield M."/>
            <person name="Weinstock K."/>
            <person name="Lee H.M."/>
            <person name="Dubois J."/>
            <person name="Rosenthal A."/>
            <person name="Platzer M."/>
            <person name="Nyakatura G."/>
            <person name="Taudien S."/>
            <person name="Rump A."/>
            <person name="Yang H."/>
            <person name="Yu J."/>
            <person name="Wang J."/>
            <person name="Huang G."/>
            <person name="Gu J."/>
            <person name="Hood L."/>
            <person name="Rowen L."/>
            <person name="Madan A."/>
            <person name="Qin S."/>
            <person name="Davis R.W."/>
            <person name="Federspiel N.A."/>
            <person name="Abola A.P."/>
            <person name="Proctor M.J."/>
            <person name="Myers R.M."/>
            <person name="Schmutz J."/>
            <person name="Dickson M."/>
            <person name="Grimwood J."/>
            <person name="Cox D.R."/>
            <person name="Olson M.V."/>
            <person name="Kaul R."/>
            <person name="Raymond C."/>
            <person name="Shimizu N."/>
            <person name="Kawasaki K."/>
            <person name="Minoshima S."/>
            <person name="Evans G.A."/>
            <person name="Athanasiou M."/>
            <person name="Schultz R."/>
            <person name="Roe B.A."/>
            <person name="Chen F."/>
            <person name="Pan H."/>
            <person name="Ramser J."/>
            <person name="Lehrach H."/>
            <person name="Reinhardt R."/>
            <person name="McCombie W.R."/>
            <person name="de la Bastide M."/>
            <person name="Dedhia N."/>
            <person name="Blocker H."/>
            <person name="Hornischer K."/>
            <person name="Nordsiek G."/>
            <person name="Agarwala R."/>
            <person name="Aravind L."/>
            <person name="Bailey J.A."/>
            <person name="Bateman A."/>
            <person name="Batzoglou S."/>
            <person name="Birney E."/>
            <person name="Bork P."/>
            <person name="Brown D.G."/>
            <person name="Burge C.B."/>
            <person name="Cerutti L."/>
            <person name="Chen H.C."/>
            <person name="Church D."/>
            <person name="Clamp M."/>
            <person name="Copley R.R."/>
            <person name="Doerks T."/>
            <person name="Eddy S.R."/>
            <person name="Eichler E.E."/>
            <person name="Furey T.S."/>
            <person name="Galagan J."/>
            <person name="Gilbert J.G."/>
            <person name="Harmon C."/>
            <person name="Hayashizaki Y."/>
            <person name="Haussler D."/>
            <person name="Hermjakob H."/>
            <person name="Hokamp K."/>
            <person name="Jang W."/>
            <person name="Johnson L.S."/>
            <person name="Jones T.A."/>
            <person name="Kasif S."/>
            <person name="Kaspryzk A."/>
            <person name="Kennedy S."/>
            <person name="Kent W.J."/>
            <person name="Kitts P."/>
            <person name="Koonin E.V."/>
            <person name="Korf I."/>
            <person name="Kulp D."/>
            <person name="Lancet D."/>
            <person name="Lowe T.M."/>
            <person name="McLysaght A."/>
            <person name="Mikkelsen T."/>
            <person name="Moran J.V."/>
            <person name="Mulder N."/>
            <person name="Pollara V.J."/>
            <person name="Ponting C.P."/>
            <person name="Schuler G."/>
            <person name="Schultz J."/>
            <person name="Slater G."/>
            <person name="Smit A.F."/>
            <person name="Stupka E."/>
            <person name="Szustakowski J."/>
            <person name="Thierry-Mieg D."/>
            <person name="Thierry-Mieg J."/>
            <person name="Wagner L."/>
            <person name="Wallis J."/>
            <person name="Wheeler R."/>
            <person name="Williams A."/>
            <person name="Wolf Y.I."/>
            <person name="Wolfe K.H."/>
            <person name="Yang S.P."/>
            <person name="Yeh R.F."/>
            <person name="Collins F."/>
            <person name="Guyer M.S."/>
            <person name="Peterson J."/>
            <person name="Felsenfeld A."/>
            <person name="Wetterstrand K.A."/>
            <person name="Patrinos A."/>
            <person name="Morgan M.J."/>
            <person name="de Jong P."/>
            <person name="Catanese J.J."/>
            <person name="Osoegawa K."/>
            <person name="Shizuya H."/>
            <person name="Choi S."/>
            <person name="Chen Y.J."/>
        </authorList>
    </citation>
    <scope>NUCLEOTIDE SEQUENCE [LARGE SCALE GENOMIC DNA]</scope>
</reference>
<accession>A0A087WTP2</accession>
<reference evidence="1" key="11">
    <citation type="submission" date="2025-09" db="UniProtKB">
        <authorList>
            <consortium name="Ensembl"/>
        </authorList>
    </citation>
    <scope>IDENTIFICATION</scope>
</reference>
<dbReference type="Ensembl" id="ENST00000474345.5">
    <property type="protein sequence ID" value="ENSP00000478032.1"/>
    <property type="gene ID" value="ENSG00000160752.16"/>
</dbReference>
<dbReference type="HOGENOM" id="CLU_2589056_0_0_1"/>
<evidence type="ECO:0007829" key="6">
    <source>
        <dbReference type="PubMed" id="21269460"/>
    </source>
</evidence>
<evidence type="ECO:0007829" key="4">
    <source>
        <dbReference type="ProteomicsDB" id="A0A087WTP2"/>
    </source>
</evidence>
<name>A0A087WTP2_HUMAN</name>
<dbReference type="ChiTaRS" id="FDPS">
    <property type="organism name" value="human"/>
</dbReference>
<reference evidence="6" key="5">
    <citation type="journal article" date="2011" name="BMC Syst. Biol.">
        <title>Initial characterization of the human central proteome.</title>
        <authorList>
            <person name="Burkard T.R."/>
            <person name="Planyavsky M."/>
            <person name="Kaupe I."/>
            <person name="Breitwieser F.P."/>
            <person name="Burckstummer T."/>
            <person name="Bennett K.L."/>
            <person name="Superti-Furga G."/>
            <person name="Colinge J."/>
        </authorList>
    </citation>
    <scope>IDENTIFICATION BY MASS SPECTROMETRY [LARGE SCALE ANALYSIS]</scope>
</reference>
<evidence type="ECO:0007829" key="9">
    <source>
        <dbReference type="PubMed" id="24275569"/>
    </source>
</evidence>
<dbReference type="OpenTargets" id="ENSG00000160752"/>
<evidence type="ECO:0000313" key="1">
    <source>
        <dbReference type="Ensembl" id="ENSP00000478032.1"/>
    </source>
</evidence>
<dbReference type="EMBL" id="AL353760">
    <property type="status" value="NOT_ANNOTATED_CDS"/>
    <property type="molecule type" value="Genomic_DNA"/>
</dbReference>
<evidence type="ECO:0007829" key="5">
    <source>
        <dbReference type="PubMed" id="19413330"/>
    </source>
</evidence>
<keyword evidence="2" id="KW-1185">Reference proteome</keyword>
<evidence type="ECO:0000313" key="2">
    <source>
        <dbReference type="Proteomes" id="UP000005640"/>
    </source>
</evidence>
<evidence type="ECO:0007829" key="8">
    <source>
        <dbReference type="PubMed" id="22814378"/>
    </source>
</evidence>
<gene>
    <name evidence="1" type="primary">FDPS</name>
</gene>
<dbReference type="Bgee" id="ENSG00000160752">
    <property type="expression patterns" value="Expressed in adrenal tissue and 208 other cell types or tissues"/>
</dbReference>
<reference evidence="5" key="4">
    <citation type="journal article" date="2009" name="Anal. Chem.">
        <title>Lys-N and trypsin cover complementary parts of the phosphoproteome in a refined SCX-based approach.</title>
        <authorList>
            <person name="Gauci S."/>
            <person name="Helbig A.O."/>
            <person name="Slijper M."/>
            <person name="Krijgsveld J."/>
            <person name="Heck A.J."/>
            <person name="Mohammed S."/>
        </authorList>
    </citation>
    <scope>IDENTIFICATION BY MASS SPECTROMETRY [LARGE SCALE ANALYSIS]</scope>
</reference>
<reference evidence="8" key="7">
    <citation type="journal article" date="2012" name="Proc. Natl. Acad. Sci. U.S.A.">
        <title>N-terminal acetylome analyses and functional insights of the N-terminal acetyltransferase NatB.</title>
        <authorList>
            <person name="Van Damme P."/>
            <person name="Lasa M."/>
            <person name="Polevoda B."/>
            <person name="Gazquez C."/>
            <person name="Elosegui-Artola A."/>
            <person name="Kim D.S."/>
            <person name="De Juan-Pardo E."/>
            <person name="Demeyer K."/>
            <person name="Hole K."/>
            <person name="Larrea E."/>
            <person name="Timmerman E."/>
            <person name="Prieto J."/>
            <person name="Arnesen T."/>
            <person name="Sherman F."/>
            <person name="Gevaert K."/>
            <person name="Aldabe R."/>
        </authorList>
    </citation>
    <scope>IDENTIFICATION BY MASS SPECTROMETRY [LARGE SCALE ANALYSIS]</scope>
</reference>
<keyword evidence="3 4" id="KW-1267">Proteomics identification</keyword>
<dbReference type="SMR" id="A0A087WTP2"/>
<reference evidence="10" key="9">
    <citation type="journal article" date="2015" name="Proteomics">
        <title>N-terminome analysis of the human mitochondrial proteome.</title>
        <authorList>
            <person name="Vaca Jacome A.S."/>
            <person name="Rabilloud T."/>
            <person name="Schaeffer-Reiss C."/>
            <person name="Rompais M."/>
            <person name="Ayoub D."/>
            <person name="Lane L."/>
            <person name="Bairoch A."/>
            <person name="Van Dorsselaer A."/>
            <person name="Carapito C."/>
        </authorList>
    </citation>
    <scope>IDENTIFICATION BY MASS SPECTROMETRY [LARGE SCALE ANALYSIS]</scope>
</reference>
<reference evidence="1 2" key="3">
    <citation type="journal article" date="2006" name="Nature">
        <title>The DNA sequence and biological annotation of human chromosome 1.</title>
        <authorList>
            <person name="Gregory S.G."/>
            <person name="Barlow K.F."/>
            <person name="McLay K.E."/>
            <person name="Kaul R."/>
            <person name="Swarbreck D."/>
            <person name="Dunham A."/>
            <person name="Scott C.E."/>
            <person name="Howe K.L."/>
            <person name="Woodfine K."/>
            <person name="Spencer C.C."/>
            <person name="Jones M.C."/>
            <person name="Gillson C."/>
            <person name="Searle S."/>
            <person name="Zhou Y."/>
            <person name="Kokocinski F."/>
            <person name="McDonald L."/>
            <person name="Evans R."/>
            <person name="Phillips K."/>
            <person name="Atkinson A."/>
            <person name="Cooper R."/>
            <person name="Jones C."/>
            <person name="Hall R.E."/>
            <person name="Andrews T.D."/>
            <person name="Lloyd C."/>
            <person name="Ainscough R."/>
            <person name="Almeida J.P."/>
            <person name="Ambrose K.D."/>
            <person name="Anderson F."/>
            <person name="Andrew R.W."/>
            <person name="Ashwell R.I."/>
            <person name="Aubin K."/>
            <person name="Babbage A.K."/>
            <person name="Bagguley C.L."/>
            <person name="Bailey J."/>
            <person name="Beasley H."/>
            <person name="Bethel G."/>
            <person name="Bird C.P."/>
            <person name="Bray-Allen S."/>
            <person name="Brown J.Y."/>
            <person name="Brown A.J."/>
            <person name="Buckley D."/>
            <person name="Burton J."/>
            <person name="Bye J."/>
            <person name="Carder C."/>
            <person name="Chapman J.C."/>
            <person name="Clark S.Y."/>
            <person name="Clarke G."/>
            <person name="Clee C."/>
            <person name="Cobley V."/>
            <person name="Collier R.E."/>
            <person name="Corby N."/>
            <person name="Coville G.J."/>
            <person name="Davies J."/>
            <person name="Deadman R."/>
            <person name="Dunn M."/>
            <person name="Earthrowl M."/>
            <person name="Ellington A.G."/>
            <person name="Errington H."/>
            <person name="Frankish A."/>
            <person name="Frankland J."/>
            <person name="French L."/>
            <person name="Garner P."/>
            <person name="Garnett J."/>
            <person name="Gay L."/>
            <person name="Ghori M.R."/>
            <person name="Gibson R."/>
            <person name="Gilby L.M."/>
            <person name="Gillett W."/>
            <person name="Glithero R.J."/>
            <person name="Grafham D.V."/>
            <person name="Griffiths C."/>
            <person name="Griffiths-Jones S."/>
            <person name="Grocock R."/>
            <person name="Hammond S."/>
            <person name="Harrison E.S."/>
            <person name="Hart E."/>
            <person name="Haugen E."/>
            <person name="Heath P.D."/>
            <person name="Holmes S."/>
            <person name="Holt K."/>
            <person name="Howden P.J."/>
            <person name="Hunt A.R."/>
            <person name="Hunt S.E."/>
            <person name="Hunter G."/>
            <person name="Isherwood J."/>
            <person name="James R."/>
            <person name="Johnson C."/>
            <person name="Johnson D."/>
            <person name="Joy A."/>
            <person name="Kay M."/>
            <person name="Kershaw J.K."/>
            <person name="Kibukawa M."/>
            <person name="Kimberley A.M."/>
            <person name="King A."/>
            <person name="Knights A.J."/>
            <person name="Lad H."/>
            <person name="Laird G."/>
            <person name="Lawlor S."/>
            <person name="Leongamornlert D.A."/>
            <person name="Lloyd D.M."/>
            <person name="Loveland J."/>
            <person name="Lovell J."/>
            <person name="Lush M.J."/>
            <person name="Lyne R."/>
            <person name="Martin S."/>
            <person name="Mashreghi-Mohammadi M."/>
            <person name="Matthews L."/>
            <person name="Matthews N.S."/>
            <person name="McLaren S."/>
            <person name="Milne S."/>
            <person name="Mistry S."/>
            <person name="Moore M.J."/>
            <person name="Nickerson T."/>
            <person name="O'Dell C.N."/>
            <person name="Oliver K."/>
            <person name="Palmeiri A."/>
            <person name="Palmer S.A."/>
            <person name="Parker A."/>
            <person name="Patel D."/>
            <person name="Pearce A.V."/>
            <person name="Peck A.I."/>
            <person name="Pelan S."/>
            <person name="Phelps K."/>
            <person name="Phillimore B.J."/>
            <person name="Plumb R."/>
            <person name="Rajan J."/>
            <person name="Raymond C."/>
            <person name="Rouse G."/>
            <person name="Saenphimmachak C."/>
            <person name="Sehra H.K."/>
            <person name="Sheridan E."/>
            <person name="Shownkeen R."/>
            <person name="Sims S."/>
            <person name="Skuce C.D."/>
            <person name="Smith M."/>
            <person name="Steward C."/>
            <person name="Subramanian S."/>
            <person name="Sycamore N."/>
            <person name="Tracey A."/>
            <person name="Tromans A."/>
            <person name="Van Helmond Z."/>
            <person name="Wall M."/>
            <person name="Wallis J.M."/>
            <person name="White S."/>
            <person name="Whitehead S.L."/>
            <person name="Wilkinson J.E."/>
            <person name="Willey D.L."/>
            <person name="Williams H."/>
            <person name="Wilming L."/>
            <person name="Wray P.W."/>
            <person name="Wu Z."/>
            <person name="Coulson A."/>
            <person name="Vaudin M."/>
            <person name="Sulston J.E."/>
            <person name="Durbin R."/>
            <person name="Hubbard T."/>
            <person name="Wooster R."/>
            <person name="Dunham I."/>
            <person name="Carter N.P."/>
            <person name="McVean G."/>
            <person name="Ross M.T."/>
            <person name="Harrow J."/>
            <person name="Olson M.V."/>
            <person name="Beck S."/>
            <person name="Rogers J."/>
            <person name="Bentley D.R."/>
            <person name="Banerjee R."/>
            <person name="Bryant S.P."/>
            <person name="Burford D.C."/>
            <person name="Burrill W.D."/>
            <person name="Clegg S.M."/>
            <person name="Dhami P."/>
            <person name="Dovey O."/>
            <person name="Faulkner L.M."/>
            <person name="Gribble S.M."/>
            <person name="Langford C.F."/>
            <person name="Pandian R.D."/>
            <person name="Porter K.M."/>
            <person name="Prigmore E."/>
        </authorList>
    </citation>
    <scope>NUCLEOTIDE SEQUENCE [LARGE SCALE GENOMIC DNA]</scope>
</reference>
<evidence type="ECO:0007829" key="7">
    <source>
        <dbReference type="PubMed" id="22223895"/>
    </source>
</evidence>